<comment type="caution">
    <text evidence="1">The sequence shown here is derived from an EMBL/GenBank/DDBJ whole genome shotgun (WGS) entry which is preliminary data.</text>
</comment>
<dbReference type="AlphaFoldDB" id="A0A437RK53"/>
<dbReference type="PANTHER" id="PTHR43739:SF5">
    <property type="entry name" value="EXO-ALPHA-SIALIDASE"/>
    <property type="match status" value="1"/>
</dbReference>
<dbReference type="GO" id="GO:0010411">
    <property type="term" value="P:xyloglucan metabolic process"/>
    <property type="evidence" value="ECO:0007669"/>
    <property type="project" value="TreeGrafter"/>
</dbReference>
<accession>A0A437RK53</accession>
<dbReference type="InterPro" id="IPR052025">
    <property type="entry name" value="Xyloglucanase_GH74"/>
</dbReference>
<gene>
    <name evidence="1" type="ORF">EOE66_05085</name>
</gene>
<proteinExistence type="predicted"/>
<name>A0A437RK53_9BURK</name>
<dbReference type="Proteomes" id="UP000285575">
    <property type="component" value="Unassembled WGS sequence"/>
</dbReference>
<dbReference type="OrthoDB" id="9764804at2"/>
<organism evidence="1 2">
    <name type="scientific">Rubrivivax rivuli</name>
    <dbReference type="NCBI Taxonomy" id="1862385"/>
    <lineage>
        <taxon>Bacteria</taxon>
        <taxon>Pseudomonadati</taxon>
        <taxon>Pseudomonadota</taxon>
        <taxon>Betaproteobacteria</taxon>
        <taxon>Burkholderiales</taxon>
        <taxon>Sphaerotilaceae</taxon>
        <taxon>Rubrivivax</taxon>
    </lineage>
</organism>
<dbReference type="CDD" id="cd15482">
    <property type="entry name" value="Sialidase_non-viral"/>
    <property type="match status" value="1"/>
</dbReference>
<dbReference type="RefSeq" id="WP_128227607.1">
    <property type="nucleotide sequence ID" value="NZ_SACR01000002.1"/>
</dbReference>
<evidence type="ECO:0000313" key="1">
    <source>
        <dbReference type="EMBL" id="RVU47139.1"/>
    </source>
</evidence>
<sequence length="365" mass="39923">MDTRAWVATRKGLFELQRSDAAATDWRIVRHSFLGEPVTMLLPPSADPQGRMLAALNLGHFGVHLHRSEDGGATWAEVAAPTYPPQPPEDKGFAWKLVLLWALEAQRTEEGSTLWAGTIPGGLFRSSDCGSSWQLVDALWNRPERAGWFGGGYPEPGIHSICTHPQRPDELLVGLSCAGAWVTRDGGANWFIQASGMRADFMPPEQAEDPNVQDPHRIVRCTAQPEVLWCQHHAGIWRSTDNAASWQQIEAPVSSFGFAVAVHPHDADTAWFVPAIKDEKRVPVDGALCVNRTRDGGQTFETLRTGLPQQHAYDLVYRHGLDVSSDGRSLLMGSTTGGLWASSDGGESWHTVSLNLPPIAAVRFG</sequence>
<dbReference type="InterPro" id="IPR015943">
    <property type="entry name" value="WD40/YVTN_repeat-like_dom_sf"/>
</dbReference>
<dbReference type="Gene3D" id="2.130.10.10">
    <property type="entry name" value="YVTN repeat-like/Quinoprotein amine dehydrogenase"/>
    <property type="match status" value="1"/>
</dbReference>
<evidence type="ECO:0000313" key="2">
    <source>
        <dbReference type="Proteomes" id="UP000285575"/>
    </source>
</evidence>
<dbReference type="PANTHER" id="PTHR43739">
    <property type="entry name" value="XYLOGLUCANASE (EUROFUNG)"/>
    <property type="match status" value="1"/>
</dbReference>
<protein>
    <submittedName>
        <fullName evidence="1">Exo-alpha-sialidase</fullName>
    </submittedName>
</protein>
<dbReference type="EMBL" id="SACR01000002">
    <property type="protein sequence ID" value="RVU47139.1"/>
    <property type="molecule type" value="Genomic_DNA"/>
</dbReference>
<keyword evidence="2" id="KW-1185">Reference proteome</keyword>
<reference evidence="1 2" key="1">
    <citation type="submission" date="2019-01" db="EMBL/GenBank/DDBJ databases">
        <authorList>
            <person name="Chen W.-M."/>
        </authorList>
    </citation>
    <scope>NUCLEOTIDE SEQUENCE [LARGE SCALE GENOMIC DNA]</scope>
    <source>
        <strain evidence="1 2">KYPY4</strain>
    </source>
</reference>
<dbReference type="SUPFAM" id="SSF110296">
    <property type="entry name" value="Oligoxyloglucan reducing end-specific cellobiohydrolase"/>
    <property type="match status" value="1"/>
</dbReference>